<feature type="repeat" description="TPR" evidence="1">
    <location>
        <begin position="921"/>
        <end position="954"/>
    </location>
</feature>
<feature type="region of interest" description="Disordered" evidence="2">
    <location>
        <begin position="978"/>
        <end position="1000"/>
    </location>
</feature>
<protein>
    <submittedName>
        <fullName evidence="3">Uncharacterized protein</fullName>
    </submittedName>
</protein>
<keyword evidence="1" id="KW-0802">TPR repeat</keyword>
<gene>
    <name evidence="3" type="ORF">A2310_04485</name>
</gene>
<dbReference type="InterPro" id="IPR019734">
    <property type="entry name" value="TPR_rpt"/>
</dbReference>
<evidence type="ECO:0000256" key="2">
    <source>
        <dbReference type="SAM" id="MobiDB-lite"/>
    </source>
</evidence>
<dbReference type="Gene3D" id="1.25.40.10">
    <property type="entry name" value="Tetratricopeptide repeat domain"/>
    <property type="match status" value="2"/>
</dbReference>
<reference evidence="3 4" key="1">
    <citation type="journal article" date="2016" name="Nat. Commun.">
        <title>Thousands of microbial genomes shed light on interconnected biogeochemical processes in an aquifer system.</title>
        <authorList>
            <person name="Anantharaman K."/>
            <person name="Brown C.T."/>
            <person name="Hug L.A."/>
            <person name="Sharon I."/>
            <person name="Castelle C.J."/>
            <person name="Probst A.J."/>
            <person name="Thomas B.C."/>
            <person name="Singh A."/>
            <person name="Wilkins M.J."/>
            <person name="Karaoz U."/>
            <person name="Brodie E.L."/>
            <person name="Williams K.H."/>
            <person name="Hubbard S.S."/>
            <person name="Banfield J.F."/>
        </authorList>
    </citation>
    <scope>NUCLEOTIDE SEQUENCE [LARGE SCALE GENOMIC DNA]</scope>
</reference>
<organism evidence="3 4">
    <name type="scientific">candidate division WOR-1 bacterium RIFOXYB2_FULL_37_13</name>
    <dbReference type="NCBI Taxonomy" id="1802579"/>
    <lineage>
        <taxon>Bacteria</taxon>
        <taxon>Bacillati</taxon>
        <taxon>Saganbacteria</taxon>
    </lineage>
</organism>
<dbReference type="STRING" id="1802579.A2310_04485"/>
<dbReference type="Pfam" id="PF13181">
    <property type="entry name" value="TPR_8"/>
    <property type="match status" value="1"/>
</dbReference>
<dbReference type="AlphaFoldDB" id="A0A1F4SW94"/>
<feature type="region of interest" description="Disordered" evidence="2">
    <location>
        <begin position="15"/>
        <end position="39"/>
    </location>
</feature>
<accession>A0A1F4SW94</accession>
<evidence type="ECO:0000313" key="4">
    <source>
        <dbReference type="Proteomes" id="UP000178417"/>
    </source>
</evidence>
<evidence type="ECO:0000313" key="3">
    <source>
        <dbReference type="EMBL" id="OGC24724.1"/>
    </source>
</evidence>
<evidence type="ECO:0000256" key="1">
    <source>
        <dbReference type="PROSITE-ProRule" id="PRU00339"/>
    </source>
</evidence>
<comment type="caution">
    <text evidence="3">The sequence shown here is derived from an EMBL/GenBank/DDBJ whole genome shotgun (WGS) entry which is preliminary data.</text>
</comment>
<proteinExistence type="predicted"/>
<dbReference type="SUPFAM" id="SSF48452">
    <property type="entry name" value="TPR-like"/>
    <property type="match status" value="1"/>
</dbReference>
<dbReference type="EMBL" id="MEUB01000007">
    <property type="protein sequence ID" value="OGC24724.1"/>
    <property type="molecule type" value="Genomic_DNA"/>
</dbReference>
<dbReference type="InterPro" id="IPR011990">
    <property type="entry name" value="TPR-like_helical_dom_sf"/>
</dbReference>
<dbReference type="Proteomes" id="UP000178417">
    <property type="component" value="Unassembled WGS sequence"/>
</dbReference>
<sequence>MVNNDISIETLKNNGIIPKHDNGLAPVGTAGEDRSQDNNPEREALSIFDSANISDTAQKSKLTAEEMAKNQTISDSRNALLSFSYISVYDEKTHQYKLVPNYDTAPKDLKSIKSWEESANKALHAAKRLKTDNKEVEEIRFLAERQKTVAEAFRAYYKGNYKKTARLFEKIPEKTRNVEILQAMNTCYSRIGNKLLADKTFDALQKAVATREKVARDPTWRIIPEVPIEPIAQDRGEIRLAEKAIIKNPAIEAKAKLIAATKNNKILEDEEVLRDIILSEIKGASEELATQRKELTAGKSEDPDIPRISIENLQARITTDVKIIADYYKKTADTLIYADVYYLAAQNIKDPQLASVFLQKHYEIKTPYVARLVEFRLITTNEGKQKCPQGSLLPTIGNREEAEAIIEDAASVLELTSTLSEDNPDIYFYRTVAKAHIKLAEIYKKLDSGDTNGTLIDLFAMLEEHKNDPAIYQAISQCYQAEKTESGKVLADYYKNKAQGKNTEESVKLLRQKPTINDFSTAYSSLFGYETTPKTGYIYALPEISNLQTAYAIRSNAIEVGDIALAVPETSGNGIDFALVNRLYAEGNIAYYKGDYAAAINSFNDTLAVFESSYLPPPTNYSIYRDMADCYEKTGDTANALVAYAKAEKLSENYTAEADCRQKIESLTERIINSENLSVLIENRMFYTREGTPKYILDDSTLPYPRTTKEINEFIEDLSYALALIKTLPAGNQLYAYAKPIEKQIEFLNICQTFYLGDGESAKIKLFALLSEKKDPAIYKMLAQYYHQSNDPYGEVIAAYYNEKAEDFGNISSLTGPAEVDPDKMLIALRSLIGFAPEIAGFTLPSIANELEAKAMQANAGEVLEMLGYSSEDLSNMLNVVQLNLYYSTGWINLHNGSYREAEKSFQNITKDTMLSLILTSNHWQTIAACYEKAGNKEEALAAYKKAEEMAQDNETMVAMQTEIDRLSKQGVRYPQIVDAKKSVAPPNDKESLPQTAKKP</sequence>
<dbReference type="SMART" id="SM00028">
    <property type="entry name" value="TPR"/>
    <property type="match status" value="3"/>
</dbReference>
<dbReference type="Pfam" id="PF13432">
    <property type="entry name" value="TPR_16"/>
    <property type="match status" value="1"/>
</dbReference>
<dbReference type="PROSITE" id="PS50005">
    <property type="entry name" value="TPR"/>
    <property type="match status" value="1"/>
</dbReference>
<name>A0A1F4SW94_UNCSA</name>